<feature type="chain" id="PRO_5045991302" description="Outer membrane protein assembly factor BamE" evidence="1">
    <location>
        <begin position="19"/>
        <end position="163"/>
    </location>
</feature>
<keyword evidence="1" id="KW-0732">Signal</keyword>
<dbReference type="RefSeq" id="WP_200231977.1">
    <property type="nucleotide sequence ID" value="NZ_NRRT01000099.1"/>
</dbReference>
<dbReference type="Proteomes" id="UP001041814">
    <property type="component" value="Unassembled WGS sequence"/>
</dbReference>
<reference evidence="2" key="1">
    <citation type="submission" date="2017-08" db="EMBL/GenBank/DDBJ databases">
        <authorList>
            <person name="Imhoff J.F."/>
            <person name="Rahn T."/>
            <person name="Kuenzel S."/>
            <person name="Neulinger S.C."/>
        </authorList>
    </citation>
    <scope>NUCLEOTIDE SEQUENCE</scope>
    <source>
        <strain evidence="2">IM 151</strain>
    </source>
</reference>
<sequence>MRHTLALILVAAALSGCAAMKPPQPGWSEQQTLAHWGAPTSRYAMPDGVTRLEYATGPFGQSTWMIDVDAAGRVIAAQQVLTEDKLRAVQGRLPGMSRDELLRTLGRPGERRGGGWQGGEVWSWRYQTHECWWFQISIGDDGIVRDGAFGPDWRCERPFDPRN</sequence>
<keyword evidence="3" id="KW-1185">Reference proteome</keyword>
<feature type="signal peptide" evidence="1">
    <location>
        <begin position="1"/>
        <end position="18"/>
    </location>
</feature>
<evidence type="ECO:0008006" key="4">
    <source>
        <dbReference type="Google" id="ProtNLM"/>
    </source>
</evidence>
<name>A0ABS1DZU6_RUBGE</name>
<accession>A0ABS1DZU6</accession>
<gene>
    <name evidence="2" type="ORF">CKO43_19945</name>
</gene>
<organism evidence="2 3">
    <name type="scientific">Rubrivivax gelatinosus</name>
    <name type="common">Rhodocyclus gelatinosus</name>
    <name type="synonym">Rhodopseudomonas gelatinosa</name>
    <dbReference type="NCBI Taxonomy" id="28068"/>
    <lineage>
        <taxon>Bacteria</taxon>
        <taxon>Pseudomonadati</taxon>
        <taxon>Pseudomonadota</taxon>
        <taxon>Betaproteobacteria</taxon>
        <taxon>Burkholderiales</taxon>
        <taxon>Sphaerotilaceae</taxon>
        <taxon>Rubrivivax</taxon>
    </lineage>
</organism>
<protein>
    <recommendedName>
        <fullName evidence="4">Outer membrane protein assembly factor BamE</fullName>
    </recommendedName>
</protein>
<dbReference type="EMBL" id="NRRU01000093">
    <property type="protein sequence ID" value="MBK1715038.1"/>
    <property type="molecule type" value="Genomic_DNA"/>
</dbReference>
<proteinExistence type="predicted"/>
<comment type="caution">
    <text evidence="2">The sequence shown here is derived from an EMBL/GenBank/DDBJ whole genome shotgun (WGS) entry which is preliminary data.</text>
</comment>
<reference evidence="2" key="2">
    <citation type="journal article" date="2020" name="Microorganisms">
        <title>Osmotic Adaptation and Compatible Solute Biosynthesis of Phototrophic Bacteria as Revealed from Genome Analyses.</title>
        <authorList>
            <person name="Imhoff J.F."/>
            <person name="Rahn T."/>
            <person name="Kunzel S."/>
            <person name="Keller A."/>
            <person name="Neulinger S.C."/>
        </authorList>
    </citation>
    <scope>NUCLEOTIDE SEQUENCE</scope>
    <source>
        <strain evidence="2">IM 151</strain>
    </source>
</reference>
<evidence type="ECO:0000256" key="1">
    <source>
        <dbReference type="SAM" id="SignalP"/>
    </source>
</evidence>
<dbReference type="PROSITE" id="PS51257">
    <property type="entry name" value="PROKAR_LIPOPROTEIN"/>
    <property type="match status" value="1"/>
</dbReference>
<evidence type="ECO:0000313" key="3">
    <source>
        <dbReference type="Proteomes" id="UP001041814"/>
    </source>
</evidence>
<evidence type="ECO:0000313" key="2">
    <source>
        <dbReference type="EMBL" id="MBK1715038.1"/>
    </source>
</evidence>